<feature type="compositionally biased region" description="Pro residues" evidence="1">
    <location>
        <begin position="136"/>
        <end position="145"/>
    </location>
</feature>
<evidence type="ECO:0000256" key="1">
    <source>
        <dbReference type="SAM" id="MobiDB-lite"/>
    </source>
</evidence>
<dbReference type="AlphaFoldDB" id="A0A1H3AIY5"/>
<reference evidence="2 3" key="1">
    <citation type="submission" date="2016-10" db="EMBL/GenBank/DDBJ databases">
        <authorList>
            <person name="de Groot N.N."/>
        </authorList>
    </citation>
    <scope>NUCLEOTIDE SEQUENCE [LARGE SCALE GENOMIC DNA]</scope>
    <source>
        <strain evidence="2 3">DSM 17890</strain>
    </source>
</reference>
<organism evidence="2 3">
    <name type="scientific">Albimonas donghaensis</name>
    <dbReference type="NCBI Taxonomy" id="356660"/>
    <lineage>
        <taxon>Bacteria</taxon>
        <taxon>Pseudomonadati</taxon>
        <taxon>Pseudomonadota</taxon>
        <taxon>Alphaproteobacteria</taxon>
        <taxon>Rhodobacterales</taxon>
        <taxon>Paracoccaceae</taxon>
        <taxon>Albimonas</taxon>
    </lineage>
</organism>
<dbReference type="SUPFAM" id="SSF142906">
    <property type="entry name" value="YjbR-like"/>
    <property type="match status" value="1"/>
</dbReference>
<protein>
    <submittedName>
        <fullName evidence="2">YjbR protein</fullName>
    </submittedName>
</protein>
<evidence type="ECO:0000313" key="2">
    <source>
        <dbReference type="EMBL" id="SDX29583.1"/>
    </source>
</evidence>
<proteinExistence type="predicted"/>
<dbReference type="STRING" id="356660.SAMN05444336_104206"/>
<feature type="region of interest" description="Disordered" evidence="1">
    <location>
        <begin position="130"/>
        <end position="155"/>
    </location>
</feature>
<sequence length="155" mass="15798">MSGHGTGDAPGGKPPAAAKSRAKSAARPAAAPVARIAAADVEAMALALPGAASGGHFSARDVRVSGRIFASLPADGGVVVRLTADQQAAWSTDAPGALAPIASRFAPHGWTRADPARLNREQAARLVRNAWENVAPQPPRGPQPPRRAARRRSGA</sequence>
<feature type="region of interest" description="Disordered" evidence="1">
    <location>
        <begin position="1"/>
        <end position="25"/>
    </location>
</feature>
<dbReference type="Proteomes" id="UP000199118">
    <property type="component" value="Unassembled WGS sequence"/>
</dbReference>
<keyword evidence="3" id="KW-1185">Reference proteome</keyword>
<dbReference type="RefSeq" id="WP_092682484.1">
    <property type="nucleotide sequence ID" value="NZ_FNMZ01000004.1"/>
</dbReference>
<dbReference type="InterPro" id="IPR058532">
    <property type="entry name" value="YjbR/MT2646/Rv2570-like"/>
</dbReference>
<evidence type="ECO:0000313" key="3">
    <source>
        <dbReference type="Proteomes" id="UP000199118"/>
    </source>
</evidence>
<accession>A0A1H3AIY5</accession>
<feature type="compositionally biased region" description="Low complexity" evidence="1">
    <location>
        <begin position="14"/>
        <end position="25"/>
    </location>
</feature>
<dbReference type="InterPro" id="IPR038056">
    <property type="entry name" value="YjbR-like_sf"/>
</dbReference>
<gene>
    <name evidence="2" type="ORF">SAMN05444336_104206</name>
</gene>
<dbReference type="OrthoDB" id="277063at2"/>
<dbReference type="EMBL" id="FNMZ01000004">
    <property type="protein sequence ID" value="SDX29583.1"/>
    <property type="molecule type" value="Genomic_DNA"/>
</dbReference>
<name>A0A1H3AIY5_9RHOB</name>
<feature type="compositionally biased region" description="Gly residues" evidence="1">
    <location>
        <begin position="1"/>
        <end position="10"/>
    </location>
</feature>
<dbReference type="Pfam" id="PF04237">
    <property type="entry name" value="YjbR"/>
    <property type="match status" value="1"/>
</dbReference>